<dbReference type="EC" id="1.1.1.298" evidence="5"/>
<dbReference type="Gene3D" id="3.40.109.10">
    <property type="entry name" value="NADH Oxidase"/>
    <property type="match status" value="1"/>
</dbReference>
<dbReference type="CDD" id="cd02148">
    <property type="entry name" value="RutE-like"/>
    <property type="match status" value="1"/>
</dbReference>
<keyword evidence="5" id="KW-0520">NAD</keyword>
<name>A0A2T7AMS6_9ENTR</name>
<comment type="similarity">
    <text evidence="5">Belongs to the nitroreductase family. HadB/RutE subfamily.</text>
</comment>
<dbReference type="HAMAP" id="MF_01204">
    <property type="entry name" value="Oxidoreductase_RutE_HadB"/>
    <property type="match status" value="1"/>
</dbReference>
<evidence type="ECO:0000256" key="1">
    <source>
        <dbReference type="ARBA" id="ARBA00022630"/>
    </source>
</evidence>
<evidence type="ECO:0000256" key="4">
    <source>
        <dbReference type="ARBA" id="ARBA00023002"/>
    </source>
</evidence>
<keyword evidence="2 5" id="KW-0288">FMN</keyword>
<evidence type="ECO:0000256" key="3">
    <source>
        <dbReference type="ARBA" id="ARBA00022857"/>
    </source>
</evidence>
<dbReference type="Proteomes" id="UP000244378">
    <property type="component" value="Unassembled WGS sequence"/>
</dbReference>
<evidence type="ECO:0000313" key="10">
    <source>
        <dbReference type="Proteomes" id="UP000469927"/>
    </source>
</evidence>
<dbReference type="AlphaFoldDB" id="A0A2T7AMS6"/>
<dbReference type="EMBL" id="MSAE01000041">
    <property type="protein sequence ID" value="PUX10328.1"/>
    <property type="molecule type" value="Genomic_DNA"/>
</dbReference>
<comment type="caution">
    <text evidence="8">The sequence shown here is derived from an EMBL/GenBank/DDBJ whole genome shotgun (WGS) entry which is preliminary data.</text>
</comment>
<dbReference type="InterPro" id="IPR050461">
    <property type="entry name" value="Nitroreductase_HadB/RutE"/>
</dbReference>
<reference evidence="7 10" key="2">
    <citation type="submission" date="2019-08" db="EMBL/GenBank/DDBJ databases">
        <title>Prevalence, distribution, and phylogeny of type two toxin-antitoxin genes possessed by Cronobacter species where C. sakazakii homologs follow sequence type lineages.</title>
        <authorList>
            <person name="Finkelstein S."/>
            <person name="Negrete F."/>
            <person name="Jang H."/>
            <person name="Gopinath G.R."/>
            <person name="Tall B.D."/>
        </authorList>
    </citation>
    <scope>NUCLEOTIDE SEQUENCE [LARGE SCALE GENOMIC DNA]</scope>
    <source>
        <strain evidence="7 10">MOD1_GK1257</strain>
    </source>
</reference>
<dbReference type="SUPFAM" id="SSF55469">
    <property type="entry name" value="FMN-dependent nitroreductase-like"/>
    <property type="match status" value="1"/>
</dbReference>
<dbReference type="PANTHER" id="PTHR43543">
    <property type="entry name" value="MALONIC SEMIALDEHYDE REDUCTASE RUTE-RELATED"/>
    <property type="match status" value="1"/>
</dbReference>
<dbReference type="GO" id="GO:0006212">
    <property type="term" value="P:uracil catabolic process"/>
    <property type="evidence" value="ECO:0007669"/>
    <property type="project" value="UniProtKB-UniRule"/>
</dbReference>
<keyword evidence="10" id="KW-1185">Reference proteome</keyword>
<comment type="catalytic activity">
    <reaction evidence="5">
        <text>3-hydroxypropanoate + NADP(+) = 3-oxopropanoate + NADPH + H(+)</text>
        <dbReference type="Rhea" id="RHEA:26438"/>
        <dbReference type="ChEBI" id="CHEBI:15378"/>
        <dbReference type="ChEBI" id="CHEBI:16510"/>
        <dbReference type="ChEBI" id="CHEBI:33190"/>
        <dbReference type="ChEBI" id="CHEBI:57783"/>
        <dbReference type="ChEBI" id="CHEBI:58349"/>
        <dbReference type="EC" id="1.1.1.298"/>
    </reaction>
</comment>
<dbReference type="InterPro" id="IPR023936">
    <property type="entry name" value="RutE-like"/>
</dbReference>
<sequence>MSEALSASALATLFTDARTHSAWLDVPVSDDQLRDIYDMVRLGPTSANCSPGRLLFVKTPAAKARLKPALLSGNVEKTMRAPVTAIVAWDHEFYEALPQLFPYADARAWFTSSPAVAEETAFRNSSLQAGYLIMACRALGLDTGPMSGFDRAAVDAEFFSGSTWKSNLLINIGYGDTARLHPRLPRLTFDDTCAII</sequence>
<evidence type="ECO:0000256" key="2">
    <source>
        <dbReference type="ARBA" id="ARBA00022643"/>
    </source>
</evidence>
<dbReference type="Pfam" id="PF00881">
    <property type="entry name" value="Nitroreductase"/>
    <property type="match status" value="1"/>
</dbReference>
<keyword evidence="4 5" id="KW-0560">Oxidoreductase</keyword>
<proteinExistence type="inferred from homology"/>
<feature type="domain" description="Nitroreductase" evidence="6">
    <location>
        <begin position="18"/>
        <end position="174"/>
    </location>
</feature>
<reference evidence="8 9" key="1">
    <citation type="submission" date="2016-12" db="EMBL/GenBank/DDBJ databases">
        <title>Analysis of the Molecular Diversity Among Cronobacter Species Isolated from Filth Flies Using a Pan Genomic DNA Microarray.</title>
        <authorList>
            <person name="Pava-Ripoll M."/>
            <person name="Tall B."/>
            <person name="Farber J."/>
            <person name="Fanning S."/>
            <person name="Lehner A."/>
            <person name="Stephan R."/>
            <person name="Pagotto F."/>
            <person name="Iverson C."/>
            <person name="Ziobro G."/>
            <person name="Miller A."/>
            <person name="Pearson R."/>
            <person name="Yan Q."/>
            <person name="Kim M."/>
            <person name="Jeong S."/>
            <person name="Park J."/>
            <person name="Jun S."/>
            <person name="Choi H."/>
            <person name="Chung T."/>
            <person name="Yoo Y."/>
            <person name="Park E."/>
            <person name="Hwang S."/>
            <person name="Lee B."/>
            <person name="Sathyamoorthy V."/>
            <person name="Carter L."/>
            <person name="Mammel M."/>
            <person name="Jackson S."/>
            <person name="Kothary M."/>
            <person name="Patel I."/>
            <person name="Grim C."/>
            <person name="Gopinath G."/>
            <person name="Gangiredla J."/>
            <person name="Chase H."/>
        </authorList>
    </citation>
    <scope>NUCLEOTIDE SEQUENCE [LARGE SCALE GENOMIC DNA]</scope>
    <source>
        <strain evidence="8 9">MOD1-Md1s</strain>
    </source>
</reference>
<dbReference type="RefSeq" id="WP_075193880.1">
    <property type="nucleotide sequence ID" value="NZ_JADKNN010000004.1"/>
</dbReference>
<dbReference type="EMBL" id="WAGD01000016">
    <property type="protein sequence ID" value="KAB0883174.1"/>
    <property type="molecule type" value="Genomic_DNA"/>
</dbReference>
<dbReference type="NCBIfam" id="NF003768">
    <property type="entry name" value="PRK05365.1"/>
    <property type="match status" value="1"/>
</dbReference>
<evidence type="ECO:0000313" key="7">
    <source>
        <dbReference type="EMBL" id="KAB0883174.1"/>
    </source>
</evidence>
<comment type="function">
    <text evidence="5">May reduce toxic product malonic semialdehyde to 3-hydroxypropionic acid, which is excreted.</text>
</comment>
<dbReference type="InterPro" id="IPR000415">
    <property type="entry name" value="Nitroreductase-like"/>
</dbReference>
<protein>
    <recommendedName>
        <fullName evidence="5">Probable malonic semialdehyde reductase RutE</fullName>
        <ecNumber evidence="5">1.1.1.298</ecNumber>
    </recommendedName>
</protein>
<evidence type="ECO:0000313" key="8">
    <source>
        <dbReference type="EMBL" id="PUX10328.1"/>
    </source>
</evidence>
<evidence type="ECO:0000259" key="6">
    <source>
        <dbReference type="Pfam" id="PF00881"/>
    </source>
</evidence>
<dbReference type="GO" id="GO:0035527">
    <property type="term" value="F:3-hydroxypropionate dehydrogenase (NADP+) activity"/>
    <property type="evidence" value="ECO:0007669"/>
    <property type="project" value="UniProtKB-UniRule"/>
</dbReference>
<evidence type="ECO:0000256" key="5">
    <source>
        <dbReference type="HAMAP-Rule" id="MF_01204"/>
    </source>
</evidence>
<keyword evidence="1 5" id="KW-0285">Flavoprotein</keyword>
<dbReference type="PANTHER" id="PTHR43543:SF1">
    <property type="entry name" value="MALONIC SEMIALDEHYDE REDUCTASE RUTE-RELATED"/>
    <property type="match status" value="1"/>
</dbReference>
<organism evidence="8 9">
    <name type="scientific">Cronobacter muytjensii</name>
    <dbReference type="NCBI Taxonomy" id="413501"/>
    <lineage>
        <taxon>Bacteria</taxon>
        <taxon>Pseudomonadati</taxon>
        <taxon>Pseudomonadota</taxon>
        <taxon>Gammaproteobacteria</taxon>
        <taxon>Enterobacterales</taxon>
        <taxon>Enterobacteriaceae</taxon>
        <taxon>Cronobacter</taxon>
    </lineage>
</organism>
<dbReference type="InterPro" id="IPR029479">
    <property type="entry name" value="Nitroreductase"/>
</dbReference>
<comment type="cofactor">
    <cofactor evidence="5">
        <name>FMN</name>
        <dbReference type="ChEBI" id="CHEBI:58210"/>
    </cofactor>
</comment>
<evidence type="ECO:0000313" key="9">
    <source>
        <dbReference type="Proteomes" id="UP000244378"/>
    </source>
</evidence>
<dbReference type="Proteomes" id="UP000469927">
    <property type="component" value="Unassembled WGS sequence"/>
</dbReference>
<keyword evidence="3 5" id="KW-0521">NADP</keyword>
<dbReference type="OrthoDB" id="9784375at2"/>
<accession>A0A2T7AMS6</accession>
<gene>
    <name evidence="5" type="primary">rutE</name>
    <name evidence="8" type="ORF">AUN14_18120</name>
    <name evidence="7" type="ORF">FZI19_06760</name>
</gene>
<dbReference type="GO" id="GO:0019740">
    <property type="term" value="P:nitrogen utilization"/>
    <property type="evidence" value="ECO:0007669"/>
    <property type="project" value="UniProtKB-UniRule"/>
</dbReference>